<protein>
    <submittedName>
        <fullName evidence="6">NUAK</fullName>
        <ecNumber evidence="6">2.7.11.1</ecNumber>
    </submittedName>
</protein>
<name>A0A6J8AT53_MYTCO</name>
<dbReference type="GO" id="GO:0042594">
    <property type="term" value="P:response to starvation"/>
    <property type="evidence" value="ECO:0007669"/>
    <property type="project" value="TreeGrafter"/>
</dbReference>
<dbReference type="GO" id="GO:0005524">
    <property type="term" value="F:ATP binding"/>
    <property type="evidence" value="ECO:0007669"/>
    <property type="project" value="UniProtKB-KW"/>
</dbReference>
<dbReference type="EMBL" id="CACVKT020001887">
    <property type="protein sequence ID" value="CAC5373245.1"/>
    <property type="molecule type" value="Genomic_DNA"/>
</dbReference>
<proteinExistence type="predicted"/>
<dbReference type="PANTHER" id="PTHR24348:SF22">
    <property type="entry name" value="NON-SPECIFIC SERINE_THREONINE PROTEIN KINASE"/>
    <property type="match status" value="1"/>
</dbReference>
<dbReference type="GO" id="GO:0005829">
    <property type="term" value="C:cytosol"/>
    <property type="evidence" value="ECO:0007669"/>
    <property type="project" value="TreeGrafter"/>
</dbReference>
<evidence type="ECO:0000313" key="7">
    <source>
        <dbReference type="Proteomes" id="UP000507470"/>
    </source>
</evidence>
<evidence type="ECO:0000313" key="6">
    <source>
        <dbReference type="EMBL" id="CAC5373245.1"/>
    </source>
</evidence>
<evidence type="ECO:0000256" key="1">
    <source>
        <dbReference type="ARBA" id="ARBA00022679"/>
    </source>
</evidence>
<dbReference type="GO" id="GO:0004674">
    <property type="term" value="F:protein serine/threonine kinase activity"/>
    <property type="evidence" value="ECO:0007669"/>
    <property type="project" value="UniProtKB-EC"/>
</dbReference>
<dbReference type="GO" id="GO:0061709">
    <property type="term" value="P:reticulophagy"/>
    <property type="evidence" value="ECO:0007669"/>
    <property type="project" value="TreeGrafter"/>
</dbReference>
<dbReference type="GO" id="GO:0000422">
    <property type="term" value="P:autophagy of mitochondrion"/>
    <property type="evidence" value="ECO:0007669"/>
    <property type="project" value="TreeGrafter"/>
</dbReference>
<sequence>MERKTYKVICKISDGGFGEIYKVSSPSINEILVLKHLKFRGNLNEQTYIKNEISSLSSLRHENIISFREVVVKSEEVNIIMEYADGGNLEDFVSEHKTICNTLVVDIFIQILKAVEFCHQNNIAHRDITPSNVLMLRNRTIKLADFGLSMKCMSTAGHPLLCDDFLGNRLFSAPEVLRGIVHDAILADLWNLGVLLYFIMFTRTPFTGYDEEILVQQQTIGNTITTSHCIDLFQRTLLNLLKIIPCDRTCVSKLAEWFGAGGRADTDAYVFRFRRGKIAYMTYFPILEGKFPGLPS</sequence>
<evidence type="ECO:0000256" key="2">
    <source>
        <dbReference type="ARBA" id="ARBA00022741"/>
    </source>
</evidence>
<dbReference type="Proteomes" id="UP000507470">
    <property type="component" value="Unassembled WGS sequence"/>
</dbReference>
<evidence type="ECO:0000256" key="3">
    <source>
        <dbReference type="ARBA" id="ARBA00022777"/>
    </source>
</evidence>
<dbReference type="GO" id="GO:0005776">
    <property type="term" value="C:autophagosome"/>
    <property type="evidence" value="ECO:0007669"/>
    <property type="project" value="TreeGrafter"/>
</dbReference>
<dbReference type="OrthoDB" id="541276at2759"/>
<dbReference type="GO" id="GO:0010506">
    <property type="term" value="P:regulation of autophagy"/>
    <property type="evidence" value="ECO:0007669"/>
    <property type="project" value="InterPro"/>
</dbReference>
<dbReference type="InterPro" id="IPR045269">
    <property type="entry name" value="Atg1-like"/>
</dbReference>
<dbReference type="Gene3D" id="1.10.510.10">
    <property type="entry name" value="Transferase(Phosphotransferase) domain 1"/>
    <property type="match status" value="1"/>
</dbReference>
<evidence type="ECO:0000256" key="4">
    <source>
        <dbReference type="ARBA" id="ARBA00022840"/>
    </source>
</evidence>
<gene>
    <name evidence="6" type="ORF">MCOR_11078</name>
</gene>
<keyword evidence="1 6" id="KW-0808">Transferase</keyword>
<dbReference type="AlphaFoldDB" id="A0A6J8AT53"/>
<dbReference type="InterPro" id="IPR000719">
    <property type="entry name" value="Prot_kinase_dom"/>
</dbReference>
<dbReference type="GO" id="GO:0034045">
    <property type="term" value="C:phagophore assembly site membrane"/>
    <property type="evidence" value="ECO:0007669"/>
    <property type="project" value="TreeGrafter"/>
</dbReference>
<keyword evidence="7" id="KW-1185">Reference proteome</keyword>
<accession>A0A6J8AT53</accession>
<organism evidence="6 7">
    <name type="scientific">Mytilus coruscus</name>
    <name type="common">Sea mussel</name>
    <dbReference type="NCBI Taxonomy" id="42192"/>
    <lineage>
        <taxon>Eukaryota</taxon>
        <taxon>Metazoa</taxon>
        <taxon>Spiralia</taxon>
        <taxon>Lophotrochozoa</taxon>
        <taxon>Mollusca</taxon>
        <taxon>Bivalvia</taxon>
        <taxon>Autobranchia</taxon>
        <taxon>Pteriomorphia</taxon>
        <taxon>Mytilida</taxon>
        <taxon>Mytiloidea</taxon>
        <taxon>Mytilidae</taxon>
        <taxon>Mytilinae</taxon>
        <taxon>Mytilus</taxon>
    </lineage>
</organism>
<reference evidence="6 7" key="1">
    <citation type="submission" date="2020-06" db="EMBL/GenBank/DDBJ databases">
        <authorList>
            <person name="Li R."/>
            <person name="Bekaert M."/>
        </authorList>
    </citation>
    <scope>NUCLEOTIDE SEQUENCE [LARGE SCALE GENOMIC DNA]</scope>
    <source>
        <strain evidence="7">wild</strain>
    </source>
</reference>
<dbReference type="SUPFAM" id="SSF56112">
    <property type="entry name" value="Protein kinase-like (PK-like)"/>
    <property type="match status" value="1"/>
</dbReference>
<keyword evidence="3" id="KW-0418">Kinase</keyword>
<dbReference type="Pfam" id="PF00069">
    <property type="entry name" value="Pkinase"/>
    <property type="match status" value="1"/>
</dbReference>
<dbReference type="PROSITE" id="PS50011">
    <property type="entry name" value="PROTEIN_KINASE_DOM"/>
    <property type="match status" value="1"/>
</dbReference>
<keyword evidence="2" id="KW-0547">Nucleotide-binding</keyword>
<dbReference type="GO" id="GO:0000045">
    <property type="term" value="P:autophagosome assembly"/>
    <property type="evidence" value="ECO:0007669"/>
    <property type="project" value="TreeGrafter"/>
</dbReference>
<dbReference type="PANTHER" id="PTHR24348">
    <property type="entry name" value="SERINE/THREONINE-PROTEIN KINASE UNC-51-RELATED"/>
    <property type="match status" value="1"/>
</dbReference>
<evidence type="ECO:0000259" key="5">
    <source>
        <dbReference type="PROSITE" id="PS50011"/>
    </source>
</evidence>
<dbReference type="InterPro" id="IPR011009">
    <property type="entry name" value="Kinase-like_dom_sf"/>
</dbReference>
<dbReference type="EC" id="2.7.11.1" evidence="6"/>
<keyword evidence="4" id="KW-0067">ATP-binding</keyword>
<feature type="domain" description="Protein kinase" evidence="5">
    <location>
        <begin position="6"/>
        <end position="258"/>
    </location>
</feature>
<dbReference type="GO" id="GO:0034727">
    <property type="term" value="P:piecemeal microautophagy of the nucleus"/>
    <property type="evidence" value="ECO:0007669"/>
    <property type="project" value="TreeGrafter"/>
</dbReference>